<feature type="region of interest" description="Disordered" evidence="5">
    <location>
        <begin position="1"/>
        <end position="35"/>
    </location>
</feature>
<feature type="domain" description="Ubiquitin-like protease family profile" evidence="6">
    <location>
        <begin position="253"/>
        <end position="444"/>
    </location>
</feature>
<dbReference type="Gene3D" id="1.10.418.20">
    <property type="match status" value="1"/>
</dbReference>
<feature type="region of interest" description="Disordered" evidence="5">
    <location>
        <begin position="155"/>
        <end position="219"/>
    </location>
</feature>
<dbReference type="GO" id="GO:0016926">
    <property type="term" value="P:protein desumoylation"/>
    <property type="evidence" value="ECO:0007669"/>
    <property type="project" value="UniProtKB-ARBA"/>
</dbReference>
<proteinExistence type="inferred from homology"/>
<dbReference type="PROSITE" id="PS50600">
    <property type="entry name" value="ULP_PROTEASE"/>
    <property type="match status" value="1"/>
</dbReference>
<feature type="compositionally biased region" description="Basic and acidic residues" evidence="5">
    <location>
        <begin position="174"/>
        <end position="185"/>
    </location>
</feature>
<dbReference type="Pfam" id="PF02902">
    <property type="entry name" value="Peptidase_C48"/>
    <property type="match status" value="1"/>
</dbReference>
<sequence>MPMAVASPEKPAGGEVGDVEEKEKEMTDAEVRQWSDQVLKEKEQRVQIAISSGIADRLQDRGRKLRVSLEAVRRELARRRRPLADRAAPPHPSRGGGTRARAPNGDGCERIVRSRCAESSGLASGSNTNKVTKADFLSSFGMDVKAGISSLEITSLDEPNTSEELDNSANMEKISSDDASKDNGHNRMRKPSPSHTPRKRKGGTEENFKMRLRSRSRKEEVVLLDGDTPHPESANNWDAKKLYYPSREHPDSVEISYDDVRCLQPESLLSSPIMNFYIMYLQGPTSPILRPRGEYHIFNTYFFSKLEALTSKEDKTTYFLKLRRWWKGVDIFQKAYILLPVHAETHWSLVIVCMPSKEDQTGPIMLHLDSLKFHSSRLIFTVVSRFLKEEWNYLNQNVSLEEFPLRETVWKNLPRKIEKKRIEVPQQENDYDCGPFVLYYMQRFIQEAPEWLHKKNLSMFGEAWFQPEEPSHLRLEIRRLLRSCGEAEPTNDPTVLSCGEAESKNDATVLSCGEAESKNDATEPSCGEAESRND</sequence>
<evidence type="ECO:0000256" key="5">
    <source>
        <dbReference type="SAM" id="MobiDB-lite"/>
    </source>
</evidence>
<keyword evidence="2" id="KW-0645">Protease</keyword>
<dbReference type="GO" id="GO:0008234">
    <property type="term" value="F:cysteine-type peptidase activity"/>
    <property type="evidence" value="ECO:0007669"/>
    <property type="project" value="UniProtKB-KW"/>
</dbReference>
<keyword evidence="4" id="KW-0788">Thiol protease</keyword>
<evidence type="ECO:0000256" key="3">
    <source>
        <dbReference type="ARBA" id="ARBA00022801"/>
    </source>
</evidence>
<protein>
    <recommendedName>
        <fullName evidence="6">Ubiquitin-like protease family profile domain-containing protein</fullName>
    </recommendedName>
</protein>
<feature type="compositionally biased region" description="Basic residues" evidence="5">
    <location>
        <begin position="186"/>
        <end position="201"/>
    </location>
</feature>
<name>A0A0A9BH13_ARUDO</name>
<dbReference type="EMBL" id="GBRH01239323">
    <property type="protein sequence ID" value="JAD58572.1"/>
    <property type="molecule type" value="Transcribed_RNA"/>
</dbReference>
<evidence type="ECO:0000256" key="2">
    <source>
        <dbReference type="ARBA" id="ARBA00022670"/>
    </source>
</evidence>
<evidence type="ECO:0000256" key="1">
    <source>
        <dbReference type="ARBA" id="ARBA00005234"/>
    </source>
</evidence>
<accession>A0A0A9BH13</accession>
<dbReference type="Gene3D" id="3.30.310.130">
    <property type="entry name" value="Ubiquitin-related"/>
    <property type="match status" value="1"/>
</dbReference>
<organism evidence="7">
    <name type="scientific">Arundo donax</name>
    <name type="common">Giant reed</name>
    <name type="synonym">Donax arundinaceus</name>
    <dbReference type="NCBI Taxonomy" id="35708"/>
    <lineage>
        <taxon>Eukaryota</taxon>
        <taxon>Viridiplantae</taxon>
        <taxon>Streptophyta</taxon>
        <taxon>Embryophyta</taxon>
        <taxon>Tracheophyta</taxon>
        <taxon>Spermatophyta</taxon>
        <taxon>Magnoliopsida</taxon>
        <taxon>Liliopsida</taxon>
        <taxon>Poales</taxon>
        <taxon>Poaceae</taxon>
        <taxon>PACMAD clade</taxon>
        <taxon>Arundinoideae</taxon>
        <taxon>Arundineae</taxon>
        <taxon>Arundo</taxon>
    </lineage>
</organism>
<feature type="compositionally biased region" description="Basic and acidic residues" evidence="5">
    <location>
        <begin position="19"/>
        <end position="35"/>
    </location>
</feature>
<evidence type="ECO:0000313" key="7">
    <source>
        <dbReference type="EMBL" id="JAD58572.1"/>
    </source>
</evidence>
<keyword evidence="3" id="KW-0378">Hydrolase</keyword>
<reference evidence="7" key="1">
    <citation type="submission" date="2014-09" db="EMBL/GenBank/DDBJ databases">
        <authorList>
            <person name="Magalhaes I.L.F."/>
            <person name="Oliveira U."/>
            <person name="Santos F.R."/>
            <person name="Vidigal T.H.D.A."/>
            <person name="Brescovit A.D."/>
            <person name="Santos A.J."/>
        </authorList>
    </citation>
    <scope>NUCLEOTIDE SEQUENCE</scope>
    <source>
        <tissue evidence="7">Shoot tissue taken approximately 20 cm above the soil surface</tissue>
    </source>
</reference>
<dbReference type="GO" id="GO:0006508">
    <property type="term" value="P:proteolysis"/>
    <property type="evidence" value="ECO:0007669"/>
    <property type="project" value="UniProtKB-KW"/>
</dbReference>
<evidence type="ECO:0000256" key="4">
    <source>
        <dbReference type="ARBA" id="ARBA00022807"/>
    </source>
</evidence>
<evidence type="ECO:0000259" key="6">
    <source>
        <dbReference type="PROSITE" id="PS50600"/>
    </source>
</evidence>
<dbReference type="SUPFAM" id="SSF54001">
    <property type="entry name" value="Cysteine proteinases"/>
    <property type="match status" value="1"/>
</dbReference>
<feature type="region of interest" description="Disordered" evidence="5">
    <location>
        <begin position="513"/>
        <end position="534"/>
    </location>
</feature>
<dbReference type="PANTHER" id="PTHR46915">
    <property type="entry name" value="UBIQUITIN-LIKE PROTEASE 4-RELATED"/>
    <property type="match status" value="1"/>
</dbReference>
<dbReference type="PANTHER" id="PTHR46915:SF2">
    <property type="entry name" value="UBIQUITIN-LIKE PROTEASE 4"/>
    <property type="match status" value="1"/>
</dbReference>
<comment type="similarity">
    <text evidence="1">Belongs to the peptidase C48 family.</text>
</comment>
<dbReference type="InterPro" id="IPR003653">
    <property type="entry name" value="Peptidase_C48_C"/>
</dbReference>
<reference evidence="7" key="2">
    <citation type="journal article" date="2015" name="Data Brief">
        <title>Shoot transcriptome of the giant reed, Arundo donax.</title>
        <authorList>
            <person name="Barrero R.A."/>
            <person name="Guerrero F.D."/>
            <person name="Moolhuijzen P."/>
            <person name="Goolsby J.A."/>
            <person name="Tidwell J."/>
            <person name="Bellgard S.E."/>
            <person name="Bellgard M.I."/>
        </authorList>
    </citation>
    <scope>NUCLEOTIDE SEQUENCE</scope>
    <source>
        <tissue evidence="7">Shoot tissue taken approximately 20 cm above the soil surface</tissue>
    </source>
</reference>
<dbReference type="InterPro" id="IPR038765">
    <property type="entry name" value="Papain-like_cys_pep_sf"/>
</dbReference>
<dbReference type="AlphaFoldDB" id="A0A0A9BH13"/>
<feature type="region of interest" description="Disordered" evidence="5">
    <location>
        <begin position="76"/>
        <end position="107"/>
    </location>
</feature>